<sequence length="44" mass="5091">MQLHFIDKQDGIEVVLKILGISLEEKNEISDIDNNTKRPRIKQA</sequence>
<protein>
    <submittedName>
        <fullName evidence="1">24604_t:CDS:1</fullName>
    </submittedName>
</protein>
<dbReference type="Proteomes" id="UP000789759">
    <property type="component" value="Unassembled WGS sequence"/>
</dbReference>
<dbReference type="AlphaFoldDB" id="A0A9N9E9B1"/>
<keyword evidence="2" id="KW-1185">Reference proteome</keyword>
<gene>
    <name evidence="1" type="ORF">CPELLU_LOCUS9986</name>
</gene>
<name>A0A9N9E9B1_9GLOM</name>
<comment type="caution">
    <text evidence="1">The sequence shown here is derived from an EMBL/GenBank/DDBJ whole genome shotgun (WGS) entry which is preliminary data.</text>
</comment>
<reference evidence="1" key="1">
    <citation type="submission" date="2021-06" db="EMBL/GenBank/DDBJ databases">
        <authorList>
            <person name="Kallberg Y."/>
            <person name="Tangrot J."/>
            <person name="Rosling A."/>
        </authorList>
    </citation>
    <scope>NUCLEOTIDE SEQUENCE</scope>
    <source>
        <strain evidence="1">FL966</strain>
    </source>
</reference>
<proteinExistence type="predicted"/>
<dbReference type="EMBL" id="CAJVQA010007987">
    <property type="protein sequence ID" value="CAG8665026.1"/>
    <property type="molecule type" value="Genomic_DNA"/>
</dbReference>
<evidence type="ECO:0000313" key="2">
    <source>
        <dbReference type="Proteomes" id="UP000789759"/>
    </source>
</evidence>
<accession>A0A9N9E9B1</accession>
<feature type="non-terminal residue" evidence="1">
    <location>
        <position position="44"/>
    </location>
</feature>
<evidence type="ECO:0000313" key="1">
    <source>
        <dbReference type="EMBL" id="CAG8665026.1"/>
    </source>
</evidence>
<organism evidence="1 2">
    <name type="scientific">Cetraspora pellucida</name>
    <dbReference type="NCBI Taxonomy" id="1433469"/>
    <lineage>
        <taxon>Eukaryota</taxon>
        <taxon>Fungi</taxon>
        <taxon>Fungi incertae sedis</taxon>
        <taxon>Mucoromycota</taxon>
        <taxon>Glomeromycotina</taxon>
        <taxon>Glomeromycetes</taxon>
        <taxon>Diversisporales</taxon>
        <taxon>Gigasporaceae</taxon>
        <taxon>Cetraspora</taxon>
    </lineage>
</organism>